<gene>
    <name evidence="1" type="ORF">GKD70_12780</name>
</gene>
<dbReference type="Gene3D" id="3.40.50.2000">
    <property type="entry name" value="Glycogen Phosphorylase B"/>
    <property type="match status" value="1"/>
</dbReference>
<comment type="caution">
    <text evidence="1">The sequence shown here is derived from an EMBL/GenBank/DDBJ whole genome shotgun (WGS) entry which is preliminary data.</text>
</comment>
<name>A0A9Q4MR08_PARDI</name>
<accession>A0A9Q4MR08</accession>
<protein>
    <submittedName>
        <fullName evidence="1">Uncharacterized protein</fullName>
    </submittedName>
</protein>
<feature type="non-terminal residue" evidence="1">
    <location>
        <position position="1"/>
    </location>
</feature>
<dbReference type="EMBL" id="WKMO01000011">
    <property type="protein sequence ID" value="MSB74144.1"/>
    <property type="molecule type" value="Genomic_DNA"/>
</dbReference>
<evidence type="ECO:0000313" key="2">
    <source>
        <dbReference type="Proteomes" id="UP000441609"/>
    </source>
</evidence>
<organism evidence="1 2">
    <name type="scientific">Parabacteroides distasonis</name>
    <dbReference type="NCBI Taxonomy" id="823"/>
    <lineage>
        <taxon>Bacteria</taxon>
        <taxon>Pseudomonadati</taxon>
        <taxon>Bacteroidota</taxon>
        <taxon>Bacteroidia</taxon>
        <taxon>Bacteroidales</taxon>
        <taxon>Tannerellaceae</taxon>
        <taxon>Parabacteroides</taxon>
    </lineage>
</organism>
<dbReference type="AlphaFoldDB" id="A0A9Q4MR08"/>
<sequence>VPASDIPLILNKSSVLLSLTNKFDTSGPKGFMTTKFFESLAVEKPILCVQSDEAYLAEAIKETHSGLAATRVDEVYDFLKHYYEEWQEKGYTTSPVNRDKLSNYSRKEQASQFARIFEEI</sequence>
<dbReference type="Proteomes" id="UP000441609">
    <property type="component" value="Unassembled WGS sequence"/>
</dbReference>
<evidence type="ECO:0000313" key="1">
    <source>
        <dbReference type="EMBL" id="MSB74144.1"/>
    </source>
</evidence>
<proteinExistence type="predicted"/>
<reference evidence="1 2" key="1">
    <citation type="journal article" date="2019" name="Nat. Med.">
        <title>A library of human gut bacterial isolates paired with longitudinal multiomics data enables mechanistic microbiome research.</title>
        <authorList>
            <person name="Poyet M."/>
            <person name="Groussin M."/>
            <person name="Gibbons S.M."/>
            <person name="Avila-Pacheco J."/>
            <person name="Jiang X."/>
            <person name="Kearney S.M."/>
            <person name="Perrotta A.R."/>
            <person name="Berdy B."/>
            <person name="Zhao S."/>
            <person name="Lieberman T.D."/>
            <person name="Swanson P.K."/>
            <person name="Smith M."/>
            <person name="Roesemann S."/>
            <person name="Alexander J.E."/>
            <person name="Rich S.A."/>
            <person name="Livny J."/>
            <person name="Vlamakis H."/>
            <person name="Clish C."/>
            <person name="Bullock K."/>
            <person name="Deik A."/>
            <person name="Scott J."/>
            <person name="Pierce K.A."/>
            <person name="Xavier R.J."/>
            <person name="Alm E.J."/>
        </authorList>
    </citation>
    <scope>NUCLEOTIDE SEQUENCE [LARGE SCALE GENOMIC DNA]</scope>
    <source>
        <strain evidence="1 2">BIOML-A20</strain>
    </source>
</reference>